<dbReference type="Proteomes" id="UP001153331">
    <property type="component" value="Unassembled WGS sequence"/>
</dbReference>
<evidence type="ECO:0000313" key="2">
    <source>
        <dbReference type="Proteomes" id="UP001153331"/>
    </source>
</evidence>
<sequence>MTSSATERELLNGELNTAMPFSAAVCRSTCELGLGADTHDLDVADLLDQLVLGQTALERLDLVALLLEDLNASHIDILQQQHLDLLCVEGLQALRQLAGRQHIAEAAGQALAEAAARRLAEAVGRAVELEVGARREAVGHLARQVADAACDVLWGAHGLTPSVDSRFQRLEVFFGARMMQSRLSPSNAANTVRDCGIGRVVGSSPAGSITP</sequence>
<dbReference type="EMBL" id="JAPHNI010000961">
    <property type="protein sequence ID" value="KAJ8107291.1"/>
    <property type="molecule type" value="Genomic_DNA"/>
</dbReference>
<protein>
    <submittedName>
        <fullName evidence="1">Uncharacterized protein</fullName>
    </submittedName>
</protein>
<evidence type="ECO:0000313" key="1">
    <source>
        <dbReference type="EMBL" id="KAJ8107291.1"/>
    </source>
</evidence>
<reference evidence="1" key="1">
    <citation type="submission" date="2022-11" db="EMBL/GenBank/DDBJ databases">
        <title>Genome Sequence of Boeremia exigua.</title>
        <authorList>
            <person name="Buettner E."/>
        </authorList>
    </citation>
    <scope>NUCLEOTIDE SEQUENCE</scope>
    <source>
        <strain evidence="1">CU02</strain>
    </source>
</reference>
<proteinExistence type="predicted"/>
<gene>
    <name evidence="1" type="ORF">OPT61_g8971</name>
</gene>
<organism evidence="1 2">
    <name type="scientific">Boeremia exigua</name>
    <dbReference type="NCBI Taxonomy" id="749465"/>
    <lineage>
        <taxon>Eukaryota</taxon>
        <taxon>Fungi</taxon>
        <taxon>Dikarya</taxon>
        <taxon>Ascomycota</taxon>
        <taxon>Pezizomycotina</taxon>
        <taxon>Dothideomycetes</taxon>
        <taxon>Pleosporomycetidae</taxon>
        <taxon>Pleosporales</taxon>
        <taxon>Pleosporineae</taxon>
        <taxon>Didymellaceae</taxon>
        <taxon>Boeremia</taxon>
    </lineage>
</organism>
<accession>A0ACC2HWE0</accession>
<keyword evidence="2" id="KW-1185">Reference proteome</keyword>
<comment type="caution">
    <text evidence="1">The sequence shown here is derived from an EMBL/GenBank/DDBJ whole genome shotgun (WGS) entry which is preliminary data.</text>
</comment>
<name>A0ACC2HWE0_9PLEO</name>